<comment type="caution">
    <text evidence="1">The sequence shown here is derived from an EMBL/GenBank/DDBJ whole genome shotgun (WGS) entry which is preliminary data.</text>
</comment>
<dbReference type="STRING" id="1121922.GCA_000428905_01689"/>
<evidence type="ECO:0000313" key="1">
    <source>
        <dbReference type="EMBL" id="GAC30265.1"/>
    </source>
</evidence>
<dbReference type="Proteomes" id="UP000006251">
    <property type="component" value="Unassembled WGS sequence"/>
</dbReference>
<gene>
    <name evidence="1" type="ORF">GPAL_3417</name>
</gene>
<protein>
    <submittedName>
        <fullName evidence="1">Uncharacterized protein</fullName>
    </submittedName>
</protein>
<dbReference type="RefSeq" id="WP_006014109.1">
    <property type="nucleotide sequence ID" value="NZ_AUAV01000008.1"/>
</dbReference>
<reference evidence="2" key="1">
    <citation type="journal article" date="2014" name="Environ. Microbiol.">
        <title>Comparative genomics of the marine bacterial genus Glaciecola reveals the high degree of genomic diversity and genomic characteristic for cold adaptation.</title>
        <authorList>
            <person name="Qin Q.L."/>
            <person name="Xie B.B."/>
            <person name="Yu Y."/>
            <person name="Shu Y.L."/>
            <person name="Rong J.C."/>
            <person name="Zhang Y.J."/>
            <person name="Zhao D.L."/>
            <person name="Chen X.L."/>
            <person name="Zhang X.Y."/>
            <person name="Chen B."/>
            <person name="Zhou B.C."/>
            <person name="Zhang Y.Z."/>
        </authorList>
    </citation>
    <scope>NUCLEOTIDE SEQUENCE [LARGE SCALE GENOMIC DNA]</scope>
    <source>
        <strain evidence="2">ACAM 615</strain>
    </source>
</reference>
<proteinExistence type="predicted"/>
<organism evidence="1 2">
    <name type="scientific">Brumicola pallidula DSM 14239 = ACAM 615</name>
    <dbReference type="NCBI Taxonomy" id="1121922"/>
    <lineage>
        <taxon>Bacteria</taxon>
        <taxon>Pseudomonadati</taxon>
        <taxon>Pseudomonadota</taxon>
        <taxon>Gammaproteobacteria</taxon>
        <taxon>Alteromonadales</taxon>
        <taxon>Alteromonadaceae</taxon>
        <taxon>Brumicola</taxon>
    </lineage>
</organism>
<dbReference type="EMBL" id="BAEQ01000054">
    <property type="protein sequence ID" value="GAC30265.1"/>
    <property type="molecule type" value="Genomic_DNA"/>
</dbReference>
<evidence type="ECO:0000313" key="2">
    <source>
        <dbReference type="Proteomes" id="UP000006251"/>
    </source>
</evidence>
<dbReference type="AlphaFoldDB" id="K7A455"/>
<name>K7A455_9ALTE</name>
<sequence>MDSEQPCFYRRLNTMAKVMACRAVPFNNNGHPYREYKVGKQLILQ</sequence>
<keyword evidence="2" id="KW-1185">Reference proteome</keyword>
<accession>K7A455</accession>